<dbReference type="EC" id="6.3.1.2" evidence="3"/>
<comment type="subcellular location">
    <subcellularLocation>
        <location evidence="1">Cytoplasm</location>
    </subcellularLocation>
</comment>
<evidence type="ECO:0000256" key="4">
    <source>
        <dbReference type="ARBA" id="ARBA00022490"/>
    </source>
</evidence>
<feature type="domain" description="GS catalytic" evidence="10">
    <location>
        <begin position="92"/>
        <end position="326"/>
    </location>
</feature>
<protein>
    <recommendedName>
        <fullName evidence="3">glutamine synthetase</fullName>
        <ecNumber evidence="3">6.3.1.2</ecNumber>
    </recommendedName>
</protein>
<dbReference type="SMART" id="SM01230">
    <property type="entry name" value="Gln-synt_C"/>
    <property type="match status" value="1"/>
</dbReference>
<evidence type="ECO:0000256" key="3">
    <source>
        <dbReference type="ARBA" id="ARBA00012937"/>
    </source>
</evidence>
<comment type="catalytic activity">
    <reaction evidence="8">
        <text>L-glutamate + NH4(+) + ATP = L-glutamine + ADP + phosphate + H(+)</text>
        <dbReference type="Rhea" id="RHEA:16169"/>
        <dbReference type="ChEBI" id="CHEBI:15378"/>
        <dbReference type="ChEBI" id="CHEBI:28938"/>
        <dbReference type="ChEBI" id="CHEBI:29985"/>
        <dbReference type="ChEBI" id="CHEBI:30616"/>
        <dbReference type="ChEBI" id="CHEBI:43474"/>
        <dbReference type="ChEBI" id="CHEBI:58359"/>
        <dbReference type="ChEBI" id="CHEBI:456216"/>
        <dbReference type="EC" id="6.3.1.2"/>
    </reaction>
</comment>
<dbReference type="Gene3D" id="3.30.590.10">
    <property type="entry name" value="Glutamine synthetase/guanido kinase, catalytic domain"/>
    <property type="match status" value="1"/>
</dbReference>
<dbReference type="SUPFAM" id="SSF55931">
    <property type="entry name" value="Glutamine synthetase/guanido kinase"/>
    <property type="match status" value="1"/>
</dbReference>
<evidence type="ECO:0000256" key="5">
    <source>
        <dbReference type="ARBA" id="ARBA00022598"/>
    </source>
</evidence>
<evidence type="ECO:0000256" key="6">
    <source>
        <dbReference type="ARBA" id="ARBA00022741"/>
    </source>
</evidence>
<dbReference type="PANTHER" id="PTHR20852:SF57">
    <property type="entry name" value="GLUTAMINE SYNTHETASE 2 CYTOPLASMIC"/>
    <property type="match status" value="1"/>
</dbReference>
<dbReference type="FunFam" id="3.30.590.10:FF:000011">
    <property type="entry name" value="Glutamine synthetase"/>
    <property type="match status" value="1"/>
</dbReference>
<dbReference type="GO" id="GO:0005524">
    <property type="term" value="F:ATP binding"/>
    <property type="evidence" value="ECO:0007669"/>
    <property type="project" value="UniProtKB-KW"/>
</dbReference>
<evidence type="ECO:0000256" key="2">
    <source>
        <dbReference type="ARBA" id="ARBA00009897"/>
    </source>
</evidence>
<accession>A0A6J6Z6R1</accession>
<dbReference type="Gene3D" id="3.10.20.70">
    <property type="entry name" value="Glutamine synthetase, N-terminal domain"/>
    <property type="match status" value="1"/>
</dbReference>
<proteinExistence type="inferred from homology"/>
<evidence type="ECO:0000313" key="11">
    <source>
        <dbReference type="EMBL" id="CAB4817490.1"/>
    </source>
</evidence>
<organism evidence="11">
    <name type="scientific">freshwater metagenome</name>
    <dbReference type="NCBI Taxonomy" id="449393"/>
    <lineage>
        <taxon>unclassified sequences</taxon>
        <taxon>metagenomes</taxon>
        <taxon>ecological metagenomes</taxon>
    </lineage>
</organism>
<dbReference type="AlphaFoldDB" id="A0A6J6Z6R1"/>
<dbReference type="SUPFAM" id="SSF54368">
    <property type="entry name" value="Glutamine synthetase, N-terminal domain"/>
    <property type="match status" value="1"/>
</dbReference>
<dbReference type="GO" id="GO:0004356">
    <property type="term" value="F:glutamine synthetase activity"/>
    <property type="evidence" value="ECO:0007669"/>
    <property type="project" value="UniProtKB-EC"/>
</dbReference>
<gene>
    <name evidence="11" type="ORF">UFOPK3037_01772</name>
</gene>
<dbReference type="GO" id="GO:0005737">
    <property type="term" value="C:cytoplasm"/>
    <property type="evidence" value="ECO:0007669"/>
    <property type="project" value="UniProtKB-SubCell"/>
</dbReference>
<keyword evidence="7" id="KW-0067">ATP-binding</keyword>
<dbReference type="InterPro" id="IPR050292">
    <property type="entry name" value="Glutamine_Synthetase"/>
</dbReference>
<evidence type="ECO:0000259" key="9">
    <source>
        <dbReference type="PROSITE" id="PS51986"/>
    </source>
</evidence>
<comment type="similarity">
    <text evidence="2">Belongs to the glutamine synthetase family.</text>
</comment>
<reference evidence="11" key="1">
    <citation type="submission" date="2020-05" db="EMBL/GenBank/DDBJ databases">
        <authorList>
            <person name="Chiriac C."/>
            <person name="Salcher M."/>
            <person name="Ghai R."/>
            <person name="Kavagutti S V."/>
        </authorList>
    </citation>
    <scope>NUCLEOTIDE SEQUENCE</scope>
</reference>
<dbReference type="GO" id="GO:0006542">
    <property type="term" value="P:glutamine biosynthetic process"/>
    <property type="evidence" value="ECO:0007669"/>
    <property type="project" value="InterPro"/>
</dbReference>
<evidence type="ECO:0000256" key="1">
    <source>
        <dbReference type="ARBA" id="ARBA00004496"/>
    </source>
</evidence>
<dbReference type="InterPro" id="IPR014746">
    <property type="entry name" value="Gln_synth/guanido_kin_cat_dom"/>
</dbReference>
<dbReference type="InterPro" id="IPR036651">
    <property type="entry name" value="Gln_synt_N_sf"/>
</dbReference>
<evidence type="ECO:0000256" key="8">
    <source>
        <dbReference type="ARBA" id="ARBA00049436"/>
    </source>
</evidence>
<dbReference type="InterPro" id="IPR008147">
    <property type="entry name" value="Gln_synt_N"/>
</dbReference>
<keyword evidence="6" id="KW-0547">Nucleotide-binding</keyword>
<keyword evidence="5" id="KW-0436">Ligase</keyword>
<feature type="domain" description="GS beta-grasp" evidence="9">
    <location>
        <begin position="3"/>
        <end position="84"/>
    </location>
</feature>
<dbReference type="PROSITE" id="PS51986">
    <property type="entry name" value="GS_BETA_GRASP"/>
    <property type="match status" value="1"/>
</dbReference>
<sequence>MKTVVEYIWVGGKGELRSKTRVLDMATTPVVMSLPLWNYDGSSTEQVVEGSSNTEVVIKPRAVVKNPLLYGTFLALCDTYDIDCVTPIASNTRFAAAEAFRNQPENEPWFGLEQEYFMYKSDWPSLTDQGRYYCGTSLSNVERKIAEEHLTACLDIGIKLSGINAEVAPYQWEFQVGPCVGIEAGDHMYLARFLLERIAEKYDVRISYEPKPSQQLNGSGCHTNFSTLKIREPGGLEEIYKCMERLAKTHSEHLECYGKGNRQRLTGKHETASYDRFSFGVGTRNTSIRIPNQTYNDKCGYFEDRRPAANMDPYLVTSMVYKTCCL</sequence>
<keyword evidence="4" id="KW-0963">Cytoplasm</keyword>
<dbReference type="EMBL" id="CAFAAO010000055">
    <property type="protein sequence ID" value="CAB4817490.1"/>
    <property type="molecule type" value="Genomic_DNA"/>
</dbReference>
<dbReference type="Pfam" id="PF00120">
    <property type="entry name" value="Gln-synt_C"/>
    <property type="match status" value="1"/>
</dbReference>
<dbReference type="PANTHER" id="PTHR20852">
    <property type="entry name" value="GLUTAMINE SYNTHETASE"/>
    <property type="match status" value="1"/>
</dbReference>
<dbReference type="PROSITE" id="PS51987">
    <property type="entry name" value="GS_CATALYTIC"/>
    <property type="match status" value="1"/>
</dbReference>
<evidence type="ECO:0000259" key="10">
    <source>
        <dbReference type="PROSITE" id="PS51987"/>
    </source>
</evidence>
<dbReference type="InterPro" id="IPR008146">
    <property type="entry name" value="Gln_synth_cat_dom"/>
</dbReference>
<name>A0A6J6Z6R1_9ZZZZ</name>
<evidence type="ECO:0000256" key="7">
    <source>
        <dbReference type="ARBA" id="ARBA00022840"/>
    </source>
</evidence>